<dbReference type="KEGG" id="otm:OSB_31300"/>
<evidence type="ECO:0000313" key="1">
    <source>
        <dbReference type="EMBL" id="AKS47644.1"/>
    </source>
</evidence>
<gene>
    <name evidence="1" type="ORF">OSB_31300</name>
</gene>
<keyword evidence="2" id="KW-1185">Reference proteome</keyword>
<dbReference type="SUPFAM" id="SSF51294">
    <property type="entry name" value="Hedgehog/intein (Hint) domain"/>
    <property type="match status" value="1"/>
</dbReference>
<dbReference type="InterPro" id="IPR036844">
    <property type="entry name" value="Hint_dom_sf"/>
</dbReference>
<dbReference type="RefSeq" id="WP_049835817.1">
    <property type="nucleotide sequence ID" value="NZ_CP012160.1"/>
</dbReference>
<organism evidence="1 2">
    <name type="scientific">Octadecabacter temperatus</name>
    <dbReference type="NCBI Taxonomy" id="1458307"/>
    <lineage>
        <taxon>Bacteria</taxon>
        <taxon>Pseudomonadati</taxon>
        <taxon>Pseudomonadota</taxon>
        <taxon>Alphaproteobacteria</taxon>
        <taxon>Rhodobacterales</taxon>
        <taxon>Roseobacteraceae</taxon>
        <taxon>Octadecabacter</taxon>
    </lineage>
</organism>
<protein>
    <submittedName>
        <fullName evidence="1">Uncharacterized protein</fullName>
    </submittedName>
</protein>
<dbReference type="PATRIC" id="fig|1458307.3.peg.3155"/>
<sequence>MPTSYTDQFFVIDPYSPPPSGTAMNFVTYTLIDQNDDGDVDRFDNDSIAGFDVTSSWPGDTVTVNVGGTNITYIGTTFYLTNGTQVFTPTDGQVLQNGTLTSATGVTTQGPLDVGDLGPPCFAAGTLIETERGMTPIQDIEVGDLVRTLDNGLQPVRWRGSRSVPALDKRAPVRFAKGAIGNTRELLVSPQHKILVSGWRAELFFGEDEVLVAATHLVNADTIHRAPRRHIDYHHLMFDRHEILLAEGIPTESFYPGEYILQDADLHDEVTDLFPEMIGQAGPDWETARTVLRSKEAQMLCGDKLHVA</sequence>
<dbReference type="Proteomes" id="UP000067444">
    <property type="component" value="Chromosome"/>
</dbReference>
<dbReference type="AlphaFoldDB" id="A0A0K0Y9L2"/>
<reference evidence="1 2" key="1">
    <citation type="journal article" date="2015" name="Genome Announc.">
        <title>Closed Genome Sequence of Octadecabacter temperatus SB1, the First Mesophilic Species of the Genus Octadecabacter.</title>
        <authorList>
            <person name="Voget S."/>
            <person name="Billerbeck S."/>
            <person name="Simon M."/>
            <person name="Daniel R."/>
        </authorList>
    </citation>
    <scope>NUCLEOTIDE SEQUENCE [LARGE SCALE GENOMIC DNA]</scope>
    <source>
        <strain evidence="1 2">SB1</strain>
    </source>
</reference>
<dbReference type="Pfam" id="PF13403">
    <property type="entry name" value="Hint_2"/>
    <property type="match status" value="1"/>
</dbReference>
<accession>A0A0K0Y9L2</accession>
<dbReference type="InterPro" id="IPR028992">
    <property type="entry name" value="Hedgehog/Intein_dom"/>
</dbReference>
<dbReference type="OrthoDB" id="6305173at2"/>
<dbReference type="CDD" id="cd00081">
    <property type="entry name" value="Hint"/>
    <property type="match status" value="1"/>
</dbReference>
<dbReference type="PROSITE" id="PS50817">
    <property type="entry name" value="INTEIN_N_TER"/>
    <property type="match status" value="1"/>
</dbReference>
<evidence type="ECO:0000313" key="2">
    <source>
        <dbReference type="Proteomes" id="UP000067444"/>
    </source>
</evidence>
<dbReference type="GO" id="GO:0016539">
    <property type="term" value="P:intein-mediated protein splicing"/>
    <property type="evidence" value="ECO:0007669"/>
    <property type="project" value="InterPro"/>
</dbReference>
<name>A0A0K0Y9L2_9RHOB</name>
<dbReference type="EMBL" id="CP012160">
    <property type="protein sequence ID" value="AKS47644.1"/>
    <property type="molecule type" value="Genomic_DNA"/>
</dbReference>
<dbReference type="InterPro" id="IPR006141">
    <property type="entry name" value="Intein_N"/>
</dbReference>
<proteinExistence type="predicted"/>
<dbReference type="STRING" id="1458307.OSB_31300"/>
<dbReference type="Gene3D" id="2.170.16.10">
    <property type="entry name" value="Hedgehog/Intein (Hint) domain"/>
    <property type="match status" value="1"/>
</dbReference>